<comment type="subcellular location">
    <subcellularLocation>
        <location evidence="1">Cytoplasm</location>
    </subcellularLocation>
</comment>
<dbReference type="InterPro" id="IPR035426">
    <property type="entry name" value="Gemin2/Brr1"/>
</dbReference>
<comment type="subunit">
    <text evidence="7">Part of the core SMN complex.</text>
</comment>
<evidence type="ECO:0000256" key="3">
    <source>
        <dbReference type="ARBA" id="ARBA00022664"/>
    </source>
</evidence>
<name>A0A834JEA5_VESGE</name>
<dbReference type="Proteomes" id="UP000617340">
    <property type="component" value="Unassembled WGS sequence"/>
</dbReference>
<evidence type="ECO:0000313" key="8">
    <source>
        <dbReference type="EMBL" id="KAF7386440.1"/>
    </source>
</evidence>
<keyword evidence="9" id="KW-1185">Reference proteome</keyword>
<dbReference type="PANTHER" id="PTHR12794:SF0">
    <property type="entry name" value="GEM-ASSOCIATED PROTEIN 2"/>
    <property type="match status" value="1"/>
</dbReference>
<dbReference type="GO" id="GO:0032797">
    <property type="term" value="C:SMN complex"/>
    <property type="evidence" value="ECO:0007669"/>
    <property type="project" value="UniProtKB-UniRule"/>
</dbReference>
<keyword evidence="2 7" id="KW-0963">Cytoplasm</keyword>
<comment type="similarity">
    <text evidence="5 7">Belongs to the gemin-2 family.</text>
</comment>
<gene>
    <name evidence="8" type="ORF">HZH68_013572</name>
</gene>
<sequence>MDSLREPAFYVGDIDEDIDLKQPPISGGDYIKRVVIEAQQCADVVVADINKECLKKPTIDVQHLAGCIEAPPCLAPTTEWQECQLENFTDLKLYVIQIQDEIRTSKCKWKSQETQLPNIDDQRGWITYCSKECSNENETHSPTLTTLLRMKQPLIEQVLEYLVEYVQTQGKIEYKIGQWLYALLVVLDLPLNPDTCSCLRSLARACSVIRANSKKLEEHEIGALNLFICLVARYYRQVDLADPY</sequence>
<evidence type="ECO:0000256" key="1">
    <source>
        <dbReference type="ARBA" id="ARBA00004496"/>
    </source>
</evidence>
<organism evidence="8 9">
    <name type="scientific">Vespula germanica</name>
    <name type="common">German yellow jacket</name>
    <name type="synonym">Paravespula germanica</name>
    <dbReference type="NCBI Taxonomy" id="30212"/>
    <lineage>
        <taxon>Eukaryota</taxon>
        <taxon>Metazoa</taxon>
        <taxon>Ecdysozoa</taxon>
        <taxon>Arthropoda</taxon>
        <taxon>Hexapoda</taxon>
        <taxon>Insecta</taxon>
        <taxon>Pterygota</taxon>
        <taxon>Neoptera</taxon>
        <taxon>Endopterygota</taxon>
        <taxon>Hymenoptera</taxon>
        <taxon>Apocrita</taxon>
        <taxon>Aculeata</taxon>
        <taxon>Vespoidea</taxon>
        <taxon>Vespidae</taxon>
        <taxon>Vespinae</taxon>
        <taxon>Vespula</taxon>
    </lineage>
</organism>
<evidence type="ECO:0000313" key="9">
    <source>
        <dbReference type="Proteomes" id="UP000617340"/>
    </source>
</evidence>
<dbReference type="Gene3D" id="1.20.58.1070">
    <property type="match status" value="1"/>
</dbReference>
<evidence type="ECO:0000256" key="6">
    <source>
        <dbReference type="ARBA" id="ARBA00047179"/>
    </source>
</evidence>
<reference evidence="8" key="1">
    <citation type="journal article" date="2020" name="G3 (Bethesda)">
        <title>High-Quality Assemblies for Three Invasive Social Wasps from the &lt;i&gt;Vespula&lt;/i&gt; Genus.</title>
        <authorList>
            <person name="Harrop T.W.R."/>
            <person name="Guhlin J."/>
            <person name="McLaughlin G.M."/>
            <person name="Permina E."/>
            <person name="Stockwell P."/>
            <person name="Gilligan J."/>
            <person name="Le Lec M.F."/>
            <person name="Gruber M.A.M."/>
            <person name="Quinn O."/>
            <person name="Lovegrove M."/>
            <person name="Duncan E.J."/>
            <person name="Remnant E.J."/>
            <person name="Van Eeckhoven J."/>
            <person name="Graham B."/>
            <person name="Knapp R.A."/>
            <person name="Langford K.W."/>
            <person name="Kronenberg Z."/>
            <person name="Press M.O."/>
            <person name="Eacker S.M."/>
            <person name="Wilson-Rankin E.E."/>
            <person name="Purcell J."/>
            <person name="Lester P.J."/>
            <person name="Dearden P.K."/>
        </authorList>
    </citation>
    <scope>NUCLEOTIDE SEQUENCE</scope>
    <source>
        <strain evidence="8">Linc-1</strain>
    </source>
</reference>
<dbReference type="AlphaFoldDB" id="A0A834JEA5"/>
<keyword evidence="3 7" id="KW-0507">mRNA processing</keyword>
<dbReference type="Pfam" id="PF04938">
    <property type="entry name" value="SIP1"/>
    <property type="match status" value="1"/>
</dbReference>
<accession>A0A834JEA5</accession>
<dbReference type="PIRSF" id="PIRSF038038">
    <property type="entry name" value="SMN_Gemin2"/>
    <property type="match status" value="1"/>
</dbReference>
<dbReference type="PANTHER" id="PTHR12794">
    <property type="entry name" value="GEMIN2"/>
    <property type="match status" value="1"/>
</dbReference>
<proteinExistence type="inferred from homology"/>
<protein>
    <recommendedName>
        <fullName evidence="6 7">Gem-associated protein 2</fullName>
    </recommendedName>
</protein>
<evidence type="ECO:0000256" key="2">
    <source>
        <dbReference type="ARBA" id="ARBA00022490"/>
    </source>
</evidence>
<dbReference type="GO" id="GO:0000387">
    <property type="term" value="P:spliceosomal snRNP assembly"/>
    <property type="evidence" value="ECO:0007669"/>
    <property type="project" value="UniProtKB-UniRule"/>
</dbReference>
<dbReference type="EMBL" id="JACSDZ010000015">
    <property type="protein sequence ID" value="KAF7386440.1"/>
    <property type="molecule type" value="Genomic_DNA"/>
</dbReference>
<comment type="caution">
    <text evidence="8">The sequence shown here is derived from an EMBL/GenBank/DDBJ whole genome shotgun (WGS) entry which is preliminary data.</text>
</comment>
<dbReference type="InterPro" id="IPR017364">
    <property type="entry name" value="GEMIN2"/>
</dbReference>
<keyword evidence="4 7" id="KW-0508">mRNA splicing</keyword>
<evidence type="ECO:0000256" key="7">
    <source>
        <dbReference type="PIRNR" id="PIRNR038038"/>
    </source>
</evidence>
<comment type="function">
    <text evidence="7">The SMN complex catalyzes the assembly of small nuclear ribonucleoproteins (snRNPs), the building blocks of the spliceosome, and thereby plays an important role in the splicing of cellular pre-mRNAs.</text>
</comment>
<dbReference type="GO" id="GO:0005681">
    <property type="term" value="C:spliceosomal complex"/>
    <property type="evidence" value="ECO:0007669"/>
    <property type="project" value="UniProtKB-UniRule"/>
</dbReference>
<evidence type="ECO:0000256" key="5">
    <source>
        <dbReference type="ARBA" id="ARBA00025758"/>
    </source>
</evidence>
<evidence type="ECO:0000256" key="4">
    <source>
        <dbReference type="ARBA" id="ARBA00023187"/>
    </source>
</evidence>
<dbReference type="GO" id="GO:0000245">
    <property type="term" value="P:spliceosomal complex assembly"/>
    <property type="evidence" value="ECO:0007669"/>
    <property type="project" value="UniProtKB-UniRule"/>
</dbReference>